<keyword evidence="2" id="KW-1133">Transmembrane helix</keyword>
<dbReference type="AlphaFoldDB" id="A0A518FQ01"/>
<name>A0A518FQ01_9PLAN</name>
<evidence type="ECO:0000313" key="4">
    <source>
        <dbReference type="Proteomes" id="UP000320839"/>
    </source>
</evidence>
<reference evidence="3 4" key="1">
    <citation type="submission" date="2019-02" db="EMBL/GenBank/DDBJ databases">
        <title>Deep-cultivation of Planctomycetes and their phenomic and genomic characterization uncovers novel biology.</title>
        <authorList>
            <person name="Wiegand S."/>
            <person name="Jogler M."/>
            <person name="Boedeker C."/>
            <person name="Pinto D."/>
            <person name="Vollmers J."/>
            <person name="Rivas-Marin E."/>
            <person name="Kohn T."/>
            <person name="Peeters S.H."/>
            <person name="Heuer A."/>
            <person name="Rast P."/>
            <person name="Oberbeckmann S."/>
            <person name="Bunk B."/>
            <person name="Jeske O."/>
            <person name="Meyerdierks A."/>
            <person name="Storesund J.E."/>
            <person name="Kallscheuer N."/>
            <person name="Luecker S."/>
            <person name="Lage O.M."/>
            <person name="Pohl T."/>
            <person name="Merkel B.J."/>
            <person name="Hornburger P."/>
            <person name="Mueller R.-W."/>
            <person name="Bruemmer F."/>
            <person name="Labrenz M."/>
            <person name="Spormann A.M."/>
            <person name="Op den Camp H."/>
            <person name="Overmann J."/>
            <person name="Amann R."/>
            <person name="Jetten M.S.M."/>
            <person name="Mascher T."/>
            <person name="Medema M.H."/>
            <person name="Devos D.P."/>
            <person name="Kaster A.-K."/>
            <person name="Ovreas L."/>
            <person name="Rohde M."/>
            <person name="Galperin M.Y."/>
            <person name="Jogler C."/>
        </authorList>
    </citation>
    <scope>NUCLEOTIDE SEQUENCE [LARGE SCALE GENOMIC DNA]</scope>
    <source>
        <strain evidence="3 4">Pan153</strain>
    </source>
</reference>
<evidence type="ECO:0000256" key="1">
    <source>
        <dbReference type="SAM" id="MobiDB-lite"/>
    </source>
</evidence>
<feature type="transmembrane region" description="Helical" evidence="2">
    <location>
        <begin position="25"/>
        <end position="46"/>
    </location>
</feature>
<feature type="region of interest" description="Disordered" evidence="1">
    <location>
        <begin position="166"/>
        <end position="191"/>
    </location>
</feature>
<organism evidence="3 4">
    <name type="scientific">Gimesia panareensis</name>
    <dbReference type="NCBI Taxonomy" id="2527978"/>
    <lineage>
        <taxon>Bacteria</taxon>
        <taxon>Pseudomonadati</taxon>
        <taxon>Planctomycetota</taxon>
        <taxon>Planctomycetia</taxon>
        <taxon>Planctomycetales</taxon>
        <taxon>Planctomycetaceae</taxon>
        <taxon>Gimesia</taxon>
    </lineage>
</organism>
<dbReference type="Proteomes" id="UP000320839">
    <property type="component" value="Chromosome"/>
</dbReference>
<keyword evidence="2" id="KW-0812">Transmembrane</keyword>
<gene>
    <name evidence="3" type="ORF">Pan153_30890</name>
</gene>
<evidence type="ECO:0000313" key="3">
    <source>
        <dbReference type="EMBL" id="QDV18431.1"/>
    </source>
</evidence>
<evidence type="ECO:0000256" key="2">
    <source>
        <dbReference type="SAM" id="Phobius"/>
    </source>
</evidence>
<dbReference type="EMBL" id="CP036317">
    <property type="protein sequence ID" value="QDV18431.1"/>
    <property type="molecule type" value="Genomic_DNA"/>
</dbReference>
<proteinExistence type="predicted"/>
<keyword evidence="2" id="KW-0472">Membrane</keyword>
<accession>A0A518FQ01</accession>
<sequence length="234" mass="26024">MSNGNNYITTEELESKYFIIKKNNFFYFLGGVIGIGLGFYLAMYSISKASVKTLLENSDVQKKIEAITTYEKNAKDSEARLTELKNKWENSELTVKRLNLLTGTGGNSNWTSEVHDVGIINPGETKTFLICPSKQNARFSINVASEHKNVINTGAWDLHYIHTTQTGKVNSRNDQGPPRDGRGGNGDLTSSIKDDGKYVLLTISNTPKNDPVQNTIVMINGYVSDLDFQSKENN</sequence>
<dbReference type="RefSeq" id="WP_145456680.1">
    <property type="nucleotide sequence ID" value="NZ_CP036317.1"/>
</dbReference>
<protein>
    <submittedName>
        <fullName evidence="3">Uncharacterized protein</fullName>
    </submittedName>
</protein>